<dbReference type="RefSeq" id="WP_274995737.1">
    <property type="nucleotide sequence ID" value="NZ_JAJQQP010000010.1"/>
</dbReference>
<dbReference type="EMBL" id="JAVDYE010000001">
    <property type="protein sequence ID" value="MDR7381912.1"/>
    <property type="molecule type" value="Genomic_DNA"/>
</dbReference>
<dbReference type="GO" id="GO:0008233">
    <property type="term" value="F:peptidase activity"/>
    <property type="evidence" value="ECO:0007669"/>
    <property type="project" value="UniProtKB-KW"/>
</dbReference>
<name>A0ABU2CKN7_9MICO</name>
<sequence>MHTDPAPVADRAAGTCPAPYVQGLRTRPGAHLSWWRSALAVLAGLTVLALSIFVLAGPSGGLVDRLLGLEPFDPARPEVTVGFWLVGNLLLGALVPVSGLVQRVCNGVRLRWLSSVEGRFRWTWFGRLVVHVAPVWAVLLCLVWTALPSGPLVLSPETFALVAVAVLTVPLQSAGEEYLFRGLVSRAVGSLFARTGLAVVASTVFSAALFTVVHGSFDPFALLYYFAAAVGFSAATHVSGGLEAAVLVHGLSNTLLLTLTILTGGLGGLAAVTGPVLLVPTFAMLVLPVYVRWLARRYDVVTTG</sequence>
<feature type="transmembrane region" description="Helical" evidence="1">
    <location>
        <begin position="222"/>
        <end position="242"/>
    </location>
</feature>
<dbReference type="Pfam" id="PF02517">
    <property type="entry name" value="Rce1-like"/>
    <property type="match status" value="1"/>
</dbReference>
<reference evidence="3 4" key="1">
    <citation type="submission" date="2023-07" db="EMBL/GenBank/DDBJ databases">
        <title>Sequencing the genomes of 1000 actinobacteria strains.</title>
        <authorList>
            <person name="Klenk H.-P."/>
        </authorList>
    </citation>
    <scope>NUCLEOTIDE SEQUENCE [LARGE SCALE GENOMIC DNA]</scope>
    <source>
        <strain evidence="3 4">DSM 45554</strain>
    </source>
</reference>
<dbReference type="GO" id="GO:0006508">
    <property type="term" value="P:proteolysis"/>
    <property type="evidence" value="ECO:0007669"/>
    <property type="project" value="UniProtKB-KW"/>
</dbReference>
<feature type="transmembrane region" description="Helical" evidence="1">
    <location>
        <begin position="122"/>
        <end position="147"/>
    </location>
</feature>
<evidence type="ECO:0000313" key="4">
    <source>
        <dbReference type="Proteomes" id="UP001183585"/>
    </source>
</evidence>
<feature type="transmembrane region" description="Helical" evidence="1">
    <location>
        <begin position="81"/>
        <end position="101"/>
    </location>
</feature>
<keyword evidence="1" id="KW-0812">Transmembrane</keyword>
<dbReference type="Proteomes" id="UP001183585">
    <property type="component" value="Unassembled WGS sequence"/>
</dbReference>
<dbReference type="InterPro" id="IPR003675">
    <property type="entry name" value="Rce1/LyrA-like_dom"/>
</dbReference>
<evidence type="ECO:0000313" key="3">
    <source>
        <dbReference type="EMBL" id="MDR7381912.1"/>
    </source>
</evidence>
<feature type="domain" description="CAAX prenyl protease 2/Lysostaphin resistance protein A-like" evidence="2">
    <location>
        <begin position="161"/>
        <end position="254"/>
    </location>
</feature>
<feature type="transmembrane region" description="Helical" evidence="1">
    <location>
        <begin position="254"/>
        <end position="271"/>
    </location>
</feature>
<feature type="transmembrane region" description="Helical" evidence="1">
    <location>
        <begin position="191"/>
        <end position="210"/>
    </location>
</feature>
<comment type="caution">
    <text evidence="3">The sequence shown here is derived from an EMBL/GenBank/DDBJ whole genome shotgun (WGS) entry which is preliminary data.</text>
</comment>
<organism evidence="3 4">
    <name type="scientific">Promicromonospora iranensis</name>
    <dbReference type="NCBI Taxonomy" id="1105144"/>
    <lineage>
        <taxon>Bacteria</taxon>
        <taxon>Bacillati</taxon>
        <taxon>Actinomycetota</taxon>
        <taxon>Actinomycetes</taxon>
        <taxon>Micrococcales</taxon>
        <taxon>Promicromonosporaceae</taxon>
        <taxon>Promicromonospora</taxon>
    </lineage>
</organism>
<gene>
    <name evidence="3" type="ORF">J2S48_001427</name>
</gene>
<feature type="transmembrane region" description="Helical" evidence="1">
    <location>
        <begin position="34"/>
        <end position="56"/>
    </location>
</feature>
<keyword evidence="1" id="KW-1133">Transmembrane helix</keyword>
<evidence type="ECO:0000259" key="2">
    <source>
        <dbReference type="Pfam" id="PF02517"/>
    </source>
</evidence>
<keyword evidence="1" id="KW-0472">Membrane</keyword>
<accession>A0ABU2CKN7</accession>
<proteinExistence type="predicted"/>
<keyword evidence="3" id="KW-0645">Protease</keyword>
<protein>
    <submittedName>
        <fullName evidence="3">Membrane protease YdiL (CAAX protease family)</fullName>
    </submittedName>
</protein>
<evidence type="ECO:0000256" key="1">
    <source>
        <dbReference type="SAM" id="Phobius"/>
    </source>
</evidence>
<keyword evidence="3" id="KW-0378">Hydrolase</keyword>
<keyword evidence="4" id="KW-1185">Reference proteome</keyword>